<evidence type="ECO:0000259" key="8">
    <source>
        <dbReference type="PROSITE" id="PS50928"/>
    </source>
</evidence>
<evidence type="ECO:0000256" key="4">
    <source>
        <dbReference type="ARBA" id="ARBA00022692"/>
    </source>
</evidence>
<name>A0A972GNU5_9BACL</name>
<evidence type="ECO:0000256" key="5">
    <source>
        <dbReference type="ARBA" id="ARBA00022989"/>
    </source>
</evidence>
<dbReference type="PANTHER" id="PTHR43744">
    <property type="entry name" value="ABC TRANSPORTER PERMEASE PROTEIN MG189-RELATED-RELATED"/>
    <property type="match status" value="1"/>
</dbReference>
<dbReference type="PANTHER" id="PTHR43744:SF9">
    <property type="entry name" value="POLYGALACTURONAN_RHAMNOGALACTURONAN TRANSPORT SYSTEM PERMEASE PROTEIN YTCP"/>
    <property type="match status" value="1"/>
</dbReference>
<keyword evidence="10" id="KW-1185">Reference proteome</keyword>
<accession>A0A972GNU5</accession>
<evidence type="ECO:0000256" key="3">
    <source>
        <dbReference type="ARBA" id="ARBA00022475"/>
    </source>
</evidence>
<keyword evidence="4 7" id="KW-0812">Transmembrane</keyword>
<dbReference type="CDD" id="cd06261">
    <property type="entry name" value="TM_PBP2"/>
    <property type="match status" value="1"/>
</dbReference>
<evidence type="ECO:0000313" key="9">
    <source>
        <dbReference type="EMBL" id="NOU94092.1"/>
    </source>
</evidence>
<organism evidence="9 10">
    <name type="scientific">Paenibacillus foliorum</name>
    <dbReference type="NCBI Taxonomy" id="2654974"/>
    <lineage>
        <taxon>Bacteria</taxon>
        <taxon>Bacillati</taxon>
        <taxon>Bacillota</taxon>
        <taxon>Bacilli</taxon>
        <taxon>Bacillales</taxon>
        <taxon>Paenibacillaceae</taxon>
        <taxon>Paenibacillus</taxon>
    </lineage>
</organism>
<keyword evidence="6 7" id="KW-0472">Membrane</keyword>
<sequence length="298" mass="33616">MKAKRIVETGSDRVFTIMNYLILTLFTVSVLYPLVAVLSNSLSSPVAVGAGRVWLWPVEISLEGYYKVFEYKKVWIGFGNSLYYTAIGTAVNIAFTLLAGYPLSRSDFFGRNIFMSLFVFTMIFHGGLIPTYMIVKELGLVNTRWAMIIPGALAVWNVIITRTYFKTTIPHEMLESAQMDGCSDFRFLFRMAIPLSAPIIAVNALFYAVNHWNTYFQAMIYLSNAKLFPLQLVLREILVLSQVTPDMLDQVTDAAKLDGMTDVLKYTLIVVSTLPLMLIYPFVQKHFVKGMMIGSLKG</sequence>
<dbReference type="RefSeq" id="WP_171652283.1">
    <property type="nucleotide sequence ID" value="NZ_WHOD01000052.1"/>
</dbReference>
<evidence type="ECO:0000256" key="1">
    <source>
        <dbReference type="ARBA" id="ARBA00004651"/>
    </source>
</evidence>
<keyword evidence="5 7" id="KW-1133">Transmembrane helix</keyword>
<dbReference type="AlphaFoldDB" id="A0A972GNU5"/>
<dbReference type="SUPFAM" id="SSF161098">
    <property type="entry name" value="MetI-like"/>
    <property type="match status" value="1"/>
</dbReference>
<keyword evidence="3" id="KW-1003">Cell membrane</keyword>
<dbReference type="EMBL" id="WHOD01000052">
    <property type="protein sequence ID" value="NOU94092.1"/>
    <property type="molecule type" value="Genomic_DNA"/>
</dbReference>
<feature type="transmembrane region" description="Helical" evidence="7">
    <location>
        <begin position="263"/>
        <end position="283"/>
    </location>
</feature>
<protein>
    <submittedName>
        <fullName evidence="9">ABC transporter permease subunit</fullName>
    </submittedName>
</protein>
<dbReference type="GO" id="GO:0055085">
    <property type="term" value="P:transmembrane transport"/>
    <property type="evidence" value="ECO:0007669"/>
    <property type="project" value="InterPro"/>
</dbReference>
<dbReference type="Gene3D" id="1.10.3720.10">
    <property type="entry name" value="MetI-like"/>
    <property type="match status" value="1"/>
</dbReference>
<feature type="transmembrane region" description="Helical" evidence="7">
    <location>
        <begin position="145"/>
        <end position="165"/>
    </location>
</feature>
<comment type="subcellular location">
    <subcellularLocation>
        <location evidence="1 7">Cell membrane</location>
        <topology evidence="1 7">Multi-pass membrane protein</topology>
    </subcellularLocation>
</comment>
<evidence type="ECO:0000256" key="6">
    <source>
        <dbReference type="ARBA" id="ARBA00023136"/>
    </source>
</evidence>
<proteinExistence type="inferred from homology"/>
<dbReference type="Proteomes" id="UP000641588">
    <property type="component" value="Unassembled WGS sequence"/>
</dbReference>
<feature type="transmembrane region" description="Helical" evidence="7">
    <location>
        <begin position="82"/>
        <end position="101"/>
    </location>
</feature>
<dbReference type="InterPro" id="IPR035906">
    <property type="entry name" value="MetI-like_sf"/>
</dbReference>
<dbReference type="Pfam" id="PF00528">
    <property type="entry name" value="BPD_transp_1"/>
    <property type="match status" value="1"/>
</dbReference>
<evidence type="ECO:0000256" key="7">
    <source>
        <dbReference type="RuleBase" id="RU363032"/>
    </source>
</evidence>
<keyword evidence="2 7" id="KW-0813">Transport</keyword>
<evidence type="ECO:0000313" key="10">
    <source>
        <dbReference type="Proteomes" id="UP000641588"/>
    </source>
</evidence>
<feature type="domain" description="ABC transmembrane type-1" evidence="8">
    <location>
        <begin position="78"/>
        <end position="279"/>
    </location>
</feature>
<evidence type="ECO:0000256" key="2">
    <source>
        <dbReference type="ARBA" id="ARBA00022448"/>
    </source>
</evidence>
<feature type="transmembrane region" description="Helical" evidence="7">
    <location>
        <begin position="187"/>
        <end position="209"/>
    </location>
</feature>
<gene>
    <name evidence="9" type="ORF">GC093_12815</name>
</gene>
<dbReference type="InterPro" id="IPR000515">
    <property type="entry name" value="MetI-like"/>
</dbReference>
<reference evidence="9" key="1">
    <citation type="submission" date="2019-10" db="EMBL/GenBank/DDBJ databases">
        <title>Description of Paenibacillus glebae sp. nov.</title>
        <authorList>
            <person name="Carlier A."/>
            <person name="Qi S."/>
        </authorList>
    </citation>
    <scope>NUCLEOTIDE SEQUENCE</scope>
    <source>
        <strain evidence="9">LMG 31456</strain>
    </source>
</reference>
<comment type="similarity">
    <text evidence="7">Belongs to the binding-protein-dependent transport system permease family.</text>
</comment>
<dbReference type="PROSITE" id="PS50928">
    <property type="entry name" value="ABC_TM1"/>
    <property type="match status" value="1"/>
</dbReference>
<feature type="transmembrane region" description="Helical" evidence="7">
    <location>
        <begin position="20"/>
        <end position="38"/>
    </location>
</feature>
<comment type="caution">
    <text evidence="9">The sequence shown here is derived from an EMBL/GenBank/DDBJ whole genome shotgun (WGS) entry which is preliminary data.</text>
</comment>
<dbReference type="GO" id="GO:0005886">
    <property type="term" value="C:plasma membrane"/>
    <property type="evidence" value="ECO:0007669"/>
    <property type="project" value="UniProtKB-SubCell"/>
</dbReference>
<feature type="transmembrane region" description="Helical" evidence="7">
    <location>
        <begin position="113"/>
        <end position="133"/>
    </location>
</feature>